<feature type="domain" description="Myb-like" evidence="2">
    <location>
        <begin position="598"/>
        <end position="663"/>
    </location>
</feature>
<evidence type="ECO:0000259" key="2">
    <source>
        <dbReference type="PROSITE" id="PS50090"/>
    </source>
</evidence>
<evidence type="ECO:0000256" key="1">
    <source>
        <dbReference type="SAM" id="MobiDB-lite"/>
    </source>
</evidence>
<keyword evidence="4" id="KW-1185">Reference proteome</keyword>
<dbReference type="EMBL" id="JBANMG010000008">
    <property type="protein sequence ID" value="KAK6950250.1"/>
    <property type="molecule type" value="Genomic_DNA"/>
</dbReference>
<proteinExistence type="predicted"/>
<name>A0AAX6MC70_9PEZI</name>
<reference evidence="3 4" key="1">
    <citation type="journal article" date="2024" name="Front Chem Biol">
        <title>Unveiling the potential of Daldinia eschscholtzii MFLUCC 19-0629 through bioactivity and bioinformatics studies for enhanced sustainable agriculture production.</title>
        <authorList>
            <person name="Brooks S."/>
            <person name="Weaver J.A."/>
            <person name="Klomchit A."/>
            <person name="Alharthi S.A."/>
            <person name="Onlamun T."/>
            <person name="Nurani R."/>
            <person name="Vong T.K."/>
            <person name="Alberti F."/>
            <person name="Greco C."/>
        </authorList>
    </citation>
    <scope>NUCLEOTIDE SEQUENCE [LARGE SCALE GENOMIC DNA]</scope>
    <source>
        <strain evidence="3">MFLUCC 19-0629</strain>
    </source>
</reference>
<dbReference type="Proteomes" id="UP001369815">
    <property type="component" value="Unassembled WGS sequence"/>
</dbReference>
<gene>
    <name evidence="3" type="ORF">Daesc_008576</name>
</gene>
<dbReference type="AlphaFoldDB" id="A0AAX6MC70"/>
<accession>A0AAX6MC70</accession>
<protein>
    <recommendedName>
        <fullName evidence="2">Myb-like domain-containing protein</fullName>
    </recommendedName>
</protein>
<evidence type="ECO:0000313" key="4">
    <source>
        <dbReference type="Proteomes" id="UP001369815"/>
    </source>
</evidence>
<comment type="caution">
    <text evidence="3">The sequence shown here is derived from an EMBL/GenBank/DDBJ whole genome shotgun (WGS) entry which is preliminary data.</text>
</comment>
<feature type="compositionally biased region" description="Polar residues" evidence="1">
    <location>
        <begin position="506"/>
        <end position="517"/>
    </location>
</feature>
<feature type="region of interest" description="Disordered" evidence="1">
    <location>
        <begin position="450"/>
        <end position="553"/>
    </location>
</feature>
<dbReference type="InterPro" id="IPR001005">
    <property type="entry name" value="SANT/Myb"/>
</dbReference>
<evidence type="ECO:0000313" key="3">
    <source>
        <dbReference type="EMBL" id="KAK6950250.1"/>
    </source>
</evidence>
<sequence length="671" mass="74567">MPGKPWDIFTHIVESIQKTMDGASGKGEPLHAFWLEGQLRERFLTHAREAAQNLHRYQEHTFLTARRRCRHTQYQAFQQNQEELRRHLLAQDSRRRPSEAAVKVGRKRGCSWGRKRKGGMAGACANFGQISKMVINPKTPQVVWYPLPSEDGFASESHFYCGEKETLDAIVRRGIYDYSHGIEESWNLLLYPHLLKQEMDEHSWFQSMAADSGDETYMVRTLPSSSKWHQSSYSCSNSQTEDPYSGCFPHLDTSTSFIGTAAGVSGENAGRDFDPSHPQRNKGSVASEPLFLPNLRTPNTYTRGLGASYDERQFSAQTCDMTGHNQTDDYMDFPDGLPRHDWPSGLPVLGEPLEGASTSSFSSSAPSLATSEAMAAMTLDPMVVHGNTPGHLHADSSVASPGNHVNTWASPNYPSTIAPRMLRINPSPTPASSSESIHNTVLAGSDLDSSVSAYEHPHPRSPFHSQRQSQKTRKELPSRPARLRLVPIVSSGQSSSSKGKRPALPQLSTGREQQSPQKLRAAQPKQEHHDAALQGSEGSPAHGRSIRGGGGVRSAKDEFLVRSKLAGMTYREIRREGNFTEAESTLRGRFRTLTKDKEARVRKPEWQDNDIRLLKKAVRKLAKGNDMMPAKAPWGQVAEYIMDHGGSYQFGGATCHRKWKELVEEGKAGLK</sequence>
<dbReference type="PROSITE" id="PS50090">
    <property type="entry name" value="MYB_LIKE"/>
    <property type="match status" value="1"/>
</dbReference>
<organism evidence="3 4">
    <name type="scientific">Daldinia eschscholtzii</name>
    <dbReference type="NCBI Taxonomy" id="292717"/>
    <lineage>
        <taxon>Eukaryota</taxon>
        <taxon>Fungi</taxon>
        <taxon>Dikarya</taxon>
        <taxon>Ascomycota</taxon>
        <taxon>Pezizomycotina</taxon>
        <taxon>Sordariomycetes</taxon>
        <taxon>Xylariomycetidae</taxon>
        <taxon>Xylariales</taxon>
        <taxon>Hypoxylaceae</taxon>
        <taxon>Daldinia</taxon>
    </lineage>
</organism>
<feature type="region of interest" description="Disordered" evidence="1">
    <location>
        <begin position="271"/>
        <end position="292"/>
    </location>
</feature>